<dbReference type="SMART" id="SM00055">
    <property type="entry name" value="FCH"/>
    <property type="match status" value="1"/>
</dbReference>
<gene>
    <name evidence="7" type="ORF">ANANG_G00207350</name>
</gene>
<dbReference type="GO" id="GO:0030041">
    <property type="term" value="P:actin filament polymerization"/>
    <property type="evidence" value="ECO:0007669"/>
    <property type="project" value="TreeGrafter"/>
</dbReference>
<dbReference type="FunFam" id="1.20.1270.60:FF:000037">
    <property type="entry name" value="Proline-serine-threonine phosphatase interacting protein 1"/>
    <property type="match status" value="1"/>
</dbReference>
<evidence type="ECO:0000259" key="6">
    <source>
        <dbReference type="PROSITE" id="PS51741"/>
    </source>
</evidence>
<evidence type="ECO:0000313" key="7">
    <source>
        <dbReference type="EMBL" id="KAG5839665.1"/>
    </source>
</evidence>
<dbReference type="SUPFAM" id="SSF50044">
    <property type="entry name" value="SH3-domain"/>
    <property type="match status" value="1"/>
</dbReference>
<keyword evidence="8" id="KW-1185">Reference proteome</keyword>
<dbReference type="Gene3D" id="2.30.30.40">
    <property type="entry name" value="SH3 Domains"/>
    <property type="match status" value="1"/>
</dbReference>
<dbReference type="InterPro" id="IPR001060">
    <property type="entry name" value="FCH_dom"/>
</dbReference>
<dbReference type="AlphaFoldDB" id="A0A9D3M2N4"/>
<dbReference type="PRINTS" id="PR00452">
    <property type="entry name" value="SH3DOMAIN"/>
</dbReference>
<evidence type="ECO:0000256" key="1">
    <source>
        <dbReference type="ARBA" id="ARBA00022443"/>
    </source>
</evidence>
<dbReference type="InterPro" id="IPR036028">
    <property type="entry name" value="SH3-like_dom_sf"/>
</dbReference>
<name>A0A9D3M2N4_ANGAN</name>
<keyword evidence="3 4" id="KW-0175">Coiled coil</keyword>
<evidence type="ECO:0000256" key="4">
    <source>
        <dbReference type="SAM" id="Coils"/>
    </source>
</evidence>
<dbReference type="GO" id="GO:0005886">
    <property type="term" value="C:plasma membrane"/>
    <property type="evidence" value="ECO:0007669"/>
    <property type="project" value="TreeGrafter"/>
</dbReference>
<dbReference type="PANTHER" id="PTHR23065:SF51">
    <property type="entry name" value="PROLINE-SERINE-THREONINE PHOSPHATASE-INTERACTING PROTEIN 1"/>
    <property type="match status" value="1"/>
</dbReference>
<dbReference type="EMBL" id="JAFIRN010000011">
    <property type="protein sequence ID" value="KAG5839665.1"/>
    <property type="molecule type" value="Genomic_DNA"/>
</dbReference>
<dbReference type="InterPro" id="IPR027267">
    <property type="entry name" value="AH/BAR_dom_sf"/>
</dbReference>
<evidence type="ECO:0000259" key="5">
    <source>
        <dbReference type="PROSITE" id="PS50002"/>
    </source>
</evidence>
<organism evidence="7 8">
    <name type="scientific">Anguilla anguilla</name>
    <name type="common">European freshwater eel</name>
    <name type="synonym">Muraena anguilla</name>
    <dbReference type="NCBI Taxonomy" id="7936"/>
    <lineage>
        <taxon>Eukaryota</taxon>
        <taxon>Metazoa</taxon>
        <taxon>Chordata</taxon>
        <taxon>Craniata</taxon>
        <taxon>Vertebrata</taxon>
        <taxon>Euteleostomi</taxon>
        <taxon>Actinopterygii</taxon>
        <taxon>Neopterygii</taxon>
        <taxon>Teleostei</taxon>
        <taxon>Anguilliformes</taxon>
        <taxon>Anguillidae</taxon>
        <taxon>Anguilla</taxon>
    </lineage>
</organism>
<dbReference type="CDD" id="cd11824">
    <property type="entry name" value="SH3_PSTPIP1"/>
    <property type="match status" value="1"/>
</dbReference>
<feature type="domain" description="F-BAR" evidence="6">
    <location>
        <begin position="44"/>
        <end position="305"/>
    </location>
</feature>
<feature type="coiled-coil region" evidence="4">
    <location>
        <begin position="137"/>
        <end position="168"/>
    </location>
</feature>
<sequence length="468" mass="53103">MLFCIYSSRAFACRTIFICIIKLRCCKKKLISLNHRPLVGMTSLQFKDAFWGGDFTSHPGYEALTQRMRDGRRACRDFEDLLKMRAQAEERYGKELLMIAGKAGGQTEICTLKASFDQLKAQIESIGHLHIQLCGMLKEEVRRMEQFRERQKEQRKKFEGIIEKVQKMKVSSYKKTMESKRSYEQKCREADEAEQAVERLGTMATATPKQIEKAQNKAKLCRETASEAEKQYVSSVDQLDSVRQDWESTHRSTCEVFQQQEEDRINILRNAMWVHCNHFSMQCVKDDELYEKVRNSLEECDITADINGFIELKQTGPNPPAPIVFENYYDRAHPPDSNGSMRFGGAGAVIKRFSNLLQGSCTVASKANTSESSEHIPPPSGQNIWHDSCEETDGAYASIPALQGKPRTETVEDGGYIALYDYIAKNEDELSISTGDVVIVTEQGEDGWWMAERNGQTGLVPGSYLAQP</sequence>
<reference evidence="7" key="1">
    <citation type="submission" date="2021-01" db="EMBL/GenBank/DDBJ databases">
        <title>A chromosome-scale assembly of European eel, Anguilla anguilla.</title>
        <authorList>
            <person name="Henkel C."/>
            <person name="Jong-Raadsen S.A."/>
            <person name="Dufour S."/>
            <person name="Weltzien F.-A."/>
            <person name="Palstra A.P."/>
            <person name="Pelster B."/>
            <person name="Spaink H.P."/>
            <person name="Van Den Thillart G.E."/>
            <person name="Jansen H."/>
            <person name="Zahm M."/>
            <person name="Klopp C."/>
            <person name="Cedric C."/>
            <person name="Louis A."/>
            <person name="Berthelot C."/>
            <person name="Parey E."/>
            <person name="Roest Crollius H."/>
            <person name="Montfort J."/>
            <person name="Robinson-Rechavi M."/>
            <person name="Bucao C."/>
            <person name="Bouchez O."/>
            <person name="Gislard M."/>
            <person name="Lluch J."/>
            <person name="Milhes M."/>
            <person name="Lampietro C."/>
            <person name="Lopez Roques C."/>
            <person name="Donnadieu C."/>
            <person name="Braasch I."/>
            <person name="Desvignes T."/>
            <person name="Postlethwait J."/>
            <person name="Bobe J."/>
            <person name="Guiguen Y."/>
            <person name="Dirks R."/>
        </authorList>
    </citation>
    <scope>NUCLEOTIDE SEQUENCE</scope>
    <source>
        <strain evidence="7">Tag_6206</strain>
        <tissue evidence="7">Liver</tissue>
    </source>
</reference>
<proteinExistence type="predicted"/>
<evidence type="ECO:0000256" key="2">
    <source>
        <dbReference type="PROSITE-ProRule" id="PRU00192"/>
    </source>
</evidence>
<evidence type="ECO:0000256" key="3">
    <source>
        <dbReference type="PROSITE-ProRule" id="PRU01077"/>
    </source>
</evidence>
<evidence type="ECO:0008006" key="9">
    <source>
        <dbReference type="Google" id="ProtNLM"/>
    </source>
</evidence>
<dbReference type="Gene3D" id="1.20.1270.60">
    <property type="entry name" value="Arfaptin homology (AH) domain/BAR domain"/>
    <property type="match status" value="1"/>
</dbReference>
<evidence type="ECO:0000313" key="8">
    <source>
        <dbReference type="Proteomes" id="UP001044222"/>
    </source>
</evidence>
<dbReference type="GO" id="GO:0005737">
    <property type="term" value="C:cytoplasm"/>
    <property type="evidence" value="ECO:0007669"/>
    <property type="project" value="TreeGrafter"/>
</dbReference>
<dbReference type="SUPFAM" id="SSF103657">
    <property type="entry name" value="BAR/IMD domain-like"/>
    <property type="match status" value="1"/>
</dbReference>
<dbReference type="PANTHER" id="PTHR23065">
    <property type="entry name" value="PROLINE-SERINE-THREONINE PHOSPHATASE INTERACTING PROTEIN 1"/>
    <property type="match status" value="1"/>
</dbReference>
<comment type="caution">
    <text evidence="7">The sequence shown here is derived from an EMBL/GenBank/DDBJ whole genome shotgun (WGS) entry which is preliminary data.</text>
</comment>
<dbReference type="Pfam" id="PF14604">
    <property type="entry name" value="SH3_9"/>
    <property type="match status" value="1"/>
</dbReference>
<dbReference type="Pfam" id="PF00611">
    <property type="entry name" value="FCH"/>
    <property type="match status" value="1"/>
</dbReference>
<accession>A0A9D3M2N4</accession>
<dbReference type="InterPro" id="IPR031160">
    <property type="entry name" value="F_BAR_dom"/>
</dbReference>
<dbReference type="GO" id="GO:0051015">
    <property type="term" value="F:actin filament binding"/>
    <property type="evidence" value="ECO:0007669"/>
    <property type="project" value="TreeGrafter"/>
</dbReference>
<dbReference type="GO" id="GO:0005884">
    <property type="term" value="C:actin filament"/>
    <property type="evidence" value="ECO:0007669"/>
    <property type="project" value="TreeGrafter"/>
</dbReference>
<dbReference type="SMART" id="SM00326">
    <property type="entry name" value="SH3"/>
    <property type="match status" value="1"/>
</dbReference>
<feature type="domain" description="SH3" evidence="5">
    <location>
        <begin position="411"/>
        <end position="468"/>
    </location>
</feature>
<keyword evidence="1 2" id="KW-0728">SH3 domain</keyword>
<dbReference type="PROSITE" id="PS51741">
    <property type="entry name" value="F_BAR"/>
    <property type="match status" value="1"/>
</dbReference>
<dbReference type="Proteomes" id="UP001044222">
    <property type="component" value="Chromosome 11"/>
</dbReference>
<dbReference type="InterPro" id="IPR030777">
    <property type="entry name" value="PSTPIP1_SH3"/>
</dbReference>
<dbReference type="PROSITE" id="PS50002">
    <property type="entry name" value="SH3"/>
    <property type="match status" value="1"/>
</dbReference>
<protein>
    <recommendedName>
        <fullName evidence="9">Proline-serine-threonine phosphatase interacting protein 1a</fullName>
    </recommendedName>
</protein>
<dbReference type="InterPro" id="IPR001452">
    <property type="entry name" value="SH3_domain"/>
</dbReference>